<dbReference type="KEGG" id="psul:AU252_01695"/>
<dbReference type="EMBL" id="CP013747">
    <property type="protein sequence ID" value="ALV40037.1"/>
    <property type="molecule type" value="Genomic_DNA"/>
</dbReference>
<accession>A0A0U3QK91</accession>
<gene>
    <name evidence="1" type="ORF">AU252_01695</name>
</gene>
<name>A0A0U3QK91_9MICC</name>
<sequence length="60" mass="6728">MAREQPPEDVSVRSGTEVADACEEVERLGAVRSREATVFELLKQLLALFEFLRILHASRG</sequence>
<evidence type="ECO:0000313" key="1">
    <source>
        <dbReference type="EMBL" id="ALV40037.1"/>
    </source>
</evidence>
<organism evidence="1">
    <name type="scientific">Pseudarthrobacter sulfonivorans</name>
    <dbReference type="NCBI Taxonomy" id="121292"/>
    <lineage>
        <taxon>Bacteria</taxon>
        <taxon>Bacillati</taxon>
        <taxon>Actinomycetota</taxon>
        <taxon>Actinomycetes</taxon>
        <taxon>Micrococcales</taxon>
        <taxon>Micrococcaceae</taxon>
        <taxon>Pseudarthrobacter</taxon>
    </lineage>
</organism>
<dbReference type="AlphaFoldDB" id="A0A0U3QK91"/>
<evidence type="ECO:0000313" key="2">
    <source>
        <dbReference type="Proteomes" id="UP000065151"/>
    </source>
</evidence>
<dbReference type="Proteomes" id="UP000065151">
    <property type="component" value="Chromosome"/>
</dbReference>
<proteinExistence type="predicted"/>
<protein>
    <submittedName>
        <fullName evidence="1">Uncharacterized protein</fullName>
    </submittedName>
</protein>
<reference evidence="1 2" key="1">
    <citation type="submission" date="2015-12" db="EMBL/GenBank/DDBJ databases">
        <authorList>
            <person name="Shamseldin A."/>
            <person name="Moawad H."/>
            <person name="Abd El-Rahim W.M."/>
            <person name="Sadowsky M.J."/>
        </authorList>
    </citation>
    <scope>NUCLEOTIDE SEQUENCE [LARGE SCALE GENOMIC DNA]</scope>
    <source>
        <strain evidence="1 2">Ar51</strain>
    </source>
</reference>